<dbReference type="EMBL" id="SGOE01000008">
    <property type="protein sequence ID" value="TRB03482.1"/>
    <property type="molecule type" value="Genomic_DNA"/>
</dbReference>
<feature type="signal peptide" evidence="1">
    <location>
        <begin position="1"/>
        <end position="24"/>
    </location>
</feature>
<name>A0A546XRW3_AGRTU</name>
<dbReference type="AlphaFoldDB" id="A0A546XRW3"/>
<comment type="caution">
    <text evidence="2">The sequence shown here is derived from an EMBL/GenBank/DDBJ whole genome shotgun (WGS) entry which is preliminary data.</text>
</comment>
<evidence type="ECO:0000313" key="3">
    <source>
        <dbReference type="Proteomes" id="UP000317023"/>
    </source>
</evidence>
<sequence>MNRRAVLKGGLVLAASTHTAVATAEVKVPAEISIDDFLARASAAERAWYHANALAKVMNEIHPGAYLARVDHATRMAVVYDMNS</sequence>
<gene>
    <name evidence="2" type="ORF">EXN61_21710</name>
</gene>
<dbReference type="Proteomes" id="UP000317023">
    <property type="component" value="Unassembled WGS sequence"/>
</dbReference>
<protein>
    <submittedName>
        <fullName evidence="2">Uncharacterized protein</fullName>
    </submittedName>
</protein>
<accession>A0A546XRW3</accession>
<feature type="chain" id="PRO_5021988342" evidence="1">
    <location>
        <begin position="25"/>
        <end position="84"/>
    </location>
</feature>
<evidence type="ECO:0000256" key="1">
    <source>
        <dbReference type="SAM" id="SignalP"/>
    </source>
</evidence>
<organism evidence="2 3">
    <name type="scientific">Agrobacterium tumefaciens</name>
    <dbReference type="NCBI Taxonomy" id="358"/>
    <lineage>
        <taxon>Bacteria</taxon>
        <taxon>Pseudomonadati</taxon>
        <taxon>Pseudomonadota</taxon>
        <taxon>Alphaproteobacteria</taxon>
        <taxon>Hyphomicrobiales</taxon>
        <taxon>Rhizobiaceae</taxon>
        <taxon>Rhizobium/Agrobacterium group</taxon>
        <taxon>Agrobacterium</taxon>
        <taxon>Agrobacterium tumefaciens complex</taxon>
    </lineage>
</organism>
<dbReference type="RefSeq" id="WP_142859140.1">
    <property type="nucleotide sequence ID" value="NZ_SGOE01000008.1"/>
</dbReference>
<keyword evidence="1" id="KW-0732">Signal</keyword>
<evidence type="ECO:0000313" key="2">
    <source>
        <dbReference type="EMBL" id="TRB03482.1"/>
    </source>
</evidence>
<proteinExistence type="predicted"/>
<reference evidence="2 3" key="1">
    <citation type="journal article" date="2019" name="Appl. Microbiol. Biotechnol.">
        <title>Differential efficiency of wild type rhizogenic strains for rol gene transformation of plants.</title>
        <authorList>
            <person name="Desmet S."/>
            <person name="De Keyser E."/>
            <person name="Van Vaerenbergh J."/>
            <person name="Baeyen S."/>
            <person name="Van Huylenbroeck J."/>
            <person name="Geelen D."/>
            <person name="Dhooghe E."/>
        </authorList>
    </citation>
    <scope>NUCLEOTIDE SEQUENCE [LARGE SCALE GENOMIC DNA]</scope>
    <source>
        <strain evidence="2 3">MAFF210266</strain>
    </source>
</reference>